<keyword evidence="1" id="KW-0805">Transcription regulation</keyword>
<feature type="compositionally biased region" description="Pro residues" evidence="5">
    <location>
        <begin position="1"/>
        <end position="11"/>
    </location>
</feature>
<dbReference type="SUPFAM" id="SSF48498">
    <property type="entry name" value="Tetracyclin repressor-like, C-terminal domain"/>
    <property type="match status" value="1"/>
</dbReference>
<gene>
    <name evidence="7" type="ORF">ACFYY5_00990</name>
</gene>
<keyword evidence="3" id="KW-0804">Transcription</keyword>
<dbReference type="InterPro" id="IPR011075">
    <property type="entry name" value="TetR_C"/>
</dbReference>
<evidence type="ECO:0000256" key="4">
    <source>
        <dbReference type="PROSITE-ProRule" id="PRU00335"/>
    </source>
</evidence>
<sequence>MGPPPRQPDSPPPERAHTGRRRNEATHRAILDAALAQLATSDGGSVTVDSIAAAAGVGKQTIYRWWPSKGAVLLEALLERARQEVPTPDTGSVRTDLLAVADSTFTGAQGDSTAPALRALVREAARDPHLAELLQEFTAARRAAARDVLERAITRGELPGDTDADLLVDLLYGLFWYRFLLGHAPLDHTTAARLVDILLPPAVNRSHTPGDESADPITNQGPTWCR</sequence>
<feature type="compositionally biased region" description="Polar residues" evidence="5">
    <location>
        <begin position="216"/>
        <end position="226"/>
    </location>
</feature>
<dbReference type="InterPro" id="IPR009057">
    <property type="entry name" value="Homeodomain-like_sf"/>
</dbReference>
<dbReference type="InterPro" id="IPR036271">
    <property type="entry name" value="Tet_transcr_reg_TetR-rel_C_sf"/>
</dbReference>
<proteinExistence type="predicted"/>
<feature type="region of interest" description="Disordered" evidence="5">
    <location>
        <begin position="205"/>
        <end position="226"/>
    </location>
</feature>
<feature type="DNA-binding region" description="H-T-H motif" evidence="4">
    <location>
        <begin position="47"/>
        <end position="66"/>
    </location>
</feature>
<keyword evidence="8" id="KW-1185">Reference proteome</keyword>
<dbReference type="InterPro" id="IPR001647">
    <property type="entry name" value="HTH_TetR"/>
</dbReference>
<dbReference type="PROSITE" id="PS50977">
    <property type="entry name" value="HTH_TETR_2"/>
    <property type="match status" value="1"/>
</dbReference>
<evidence type="ECO:0000256" key="1">
    <source>
        <dbReference type="ARBA" id="ARBA00023015"/>
    </source>
</evidence>
<dbReference type="PANTHER" id="PTHR30055:SF148">
    <property type="entry name" value="TETR-FAMILY TRANSCRIPTIONAL REGULATOR"/>
    <property type="match status" value="1"/>
</dbReference>
<evidence type="ECO:0000256" key="2">
    <source>
        <dbReference type="ARBA" id="ARBA00023125"/>
    </source>
</evidence>
<feature type="domain" description="HTH tetR-type" evidence="6">
    <location>
        <begin position="24"/>
        <end position="84"/>
    </location>
</feature>
<dbReference type="Gene3D" id="1.10.357.10">
    <property type="entry name" value="Tetracycline Repressor, domain 2"/>
    <property type="match status" value="1"/>
</dbReference>
<evidence type="ECO:0000313" key="7">
    <source>
        <dbReference type="EMBL" id="MFF4021394.1"/>
    </source>
</evidence>
<dbReference type="Gene3D" id="1.10.10.60">
    <property type="entry name" value="Homeodomain-like"/>
    <property type="match status" value="1"/>
</dbReference>
<dbReference type="SUPFAM" id="SSF46689">
    <property type="entry name" value="Homeodomain-like"/>
    <property type="match status" value="1"/>
</dbReference>
<evidence type="ECO:0000256" key="3">
    <source>
        <dbReference type="ARBA" id="ARBA00023163"/>
    </source>
</evidence>
<organism evidence="7 8">
    <name type="scientific">Nocardia elegans</name>
    <dbReference type="NCBI Taxonomy" id="300029"/>
    <lineage>
        <taxon>Bacteria</taxon>
        <taxon>Bacillati</taxon>
        <taxon>Actinomycetota</taxon>
        <taxon>Actinomycetes</taxon>
        <taxon>Mycobacteriales</taxon>
        <taxon>Nocardiaceae</taxon>
        <taxon>Nocardia</taxon>
    </lineage>
</organism>
<accession>A0ABW6T5H0</accession>
<protein>
    <submittedName>
        <fullName evidence="7">TetR/AcrR family transcriptional regulator</fullName>
    </submittedName>
</protein>
<dbReference type="EMBL" id="JBIATK010000001">
    <property type="protein sequence ID" value="MFF4021394.1"/>
    <property type="molecule type" value="Genomic_DNA"/>
</dbReference>
<dbReference type="Pfam" id="PF00440">
    <property type="entry name" value="TetR_N"/>
    <property type="match status" value="1"/>
</dbReference>
<dbReference type="Proteomes" id="UP001602089">
    <property type="component" value="Unassembled WGS sequence"/>
</dbReference>
<evidence type="ECO:0000256" key="5">
    <source>
        <dbReference type="SAM" id="MobiDB-lite"/>
    </source>
</evidence>
<dbReference type="PANTHER" id="PTHR30055">
    <property type="entry name" value="HTH-TYPE TRANSCRIPTIONAL REGULATOR RUTR"/>
    <property type="match status" value="1"/>
</dbReference>
<dbReference type="InterPro" id="IPR050109">
    <property type="entry name" value="HTH-type_TetR-like_transc_reg"/>
</dbReference>
<evidence type="ECO:0000259" key="6">
    <source>
        <dbReference type="PROSITE" id="PS50977"/>
    </source>
</evidence>
<name>A0ABW6T5H0_9NOCA</name>
<feature type="compositionally biased region" description="Basic and acidic residues" evidence="5">
    <location>
        <begin position="12"/>
        <end position="23"/>
    </location>
</feature>
<dbReference type="Pfam" id="PF16859">
    <property type="entry name" value="TetR_C_11"/>
    <property type="match status" value="1"/>
</dbReference>
<feature type="region of interest" description="Disordered" evidence="5">
    <location>
        <begin position="1"/>
        <end position="23"/>
    </location>
</feature>
<reference evidence="7 8" key="1">
    <citation type="submission" date="2024-10" db="EMBL/GenBank/DDBJ databases">
        <title>The Natural Products Discovery Center: Release of the First 8490 Sequenced Strains for Exploring Actinobacteria Biosynthetic Diversity.</title>
        <authorList>
            <person name="Kalkreuter E."/>
            <person name="Kautsar S.A."/>
            <person name="Yang D."/>
            <person name="Bader C.D."/>
            <person name="Teijaro C.N."/>
            <person name="Fluegel L."/>
            <person name="Davis C.M."/>
            <person name="Simpson J.R."/>
            <person name="Lauterbach L."/>
            <person name="Steele A.D."/>
            <person name="Gui C."/>
            <person name="Meng S."/>
            <person name="Li G."/>
            <person name="Viehrig K."/>
            <person name="Ye F."/>
            <person name="Su P."/>
            <person name="Kiefer A.F."/>
            <person name="Nichols A."/>
            <person name="Cepeda A.J."/>
            <person name="Yan W."/>
            <person name="Fan B."/>
            <person name="Jiang Y."/>
            <person name="Adhikari A."/>
            <person name="Zheng C.-J."/>
            <person name="Schuster L."/>
            <person name="Cowan T.M."/>
            <person name="Smanski M.J."/>
            <person name="Chevrette M.G."/>
            <person name="De Carvalho L.P.S."/>
            <person name="Shen B."/>
        </authorList>
    </citation>
    <scope>NUCLEOTIDE SEQUENCE [LARGE SCALE GENOMIC DNA]</scope>
    <source>
        <strain evidence="7 8">NPDC001867</strain>
    </source>
</reference>
<keyword evidence="2 4" id="KW-0238">DNA-binding</keyword>
<evidence type="ECO:0000313" key="8">
    <source>
        <dbReference type="Proteomes" id="UP001602089"/>
    </source>
</evidence>
<dbReference type="RefSeq" id="WP_195022872.1">
    <property type="nucleotide sequence ID" value="NZ_JADLPS010000008.1"/>
</dbReference>
<comment type="caution">
    <text evidence="7">The sequence shown here is derived from an EMBL/GenBank/DDBJ whole genome shotgun (WGS) entry which is preliminary data.</text>
</comment>